<evidence type="ECO:0000313" key="8">
    <source>
        <dbReference type="EMBL" id="QWG08675.1"/>
    </source>
</evidence>
<gene>
    <name evidence="5" type="primary">recX</name>
    <name evidence="8" type="ORF">KM029_06980</name>
</gene>
<evidence type="ECO:0000256" key="2">
    <source>
        <dbReference type="ARBA" id="ARBA00009695"/>
    </source>
</evidence>
<evidence type="ECO:0000256" key="1">
    <source>
        <dbReference type="ARBA" id="ARBA00004496"/>
    </source>
</evidence>
<evidence type="ECO:0000256" key="5">
    <source>
        <dbReference type="HAMAP-Rule" id="MF_01114"/>
    </source>
</evidence>
<protein>
    <recommendedName>
        <fullName evidence="3 5">Regulatory protein RecX</fullName>
    </recommendedName>
</protein>
<dbReference type="Gene3D" id="1.10.10.10">
    <property type="entry name" value="Winged helix-like DNA-binding domain superfamily/Winged helix DNA-binding domain"/>
    <property type="match status" value="3"/>
</dbReference>
<sequence length="166" mass="19871">MEYTFKQVLPKIAAYCSYQDRCRQEIENRLIKWEYSYEDWPEVFAWLKDNKFWDEERYAASFVRGKFRGNKWGKRKIKMALYQKGVPQEIGNKALSEIKDEEYQEVALKLAIKKVERLREKGEEAHIVKGKTLQYLAGKGFESQTCYNAVDDAIYRLDNDLEEEEW</sequence>
<dbReference type="InterPro" id="IPR036388">
    <property type="entry name" value="WH-like_DNA-bd_sf"/>
</dbReference>
<comment type="subcellular location">
    <subcellularLocation>
        <location evidence="1 5">Cytoplasm</location>
    </subcellularLocation>
</comment>
<proteinExistence type="inferred from homology"/>
<evidence type="ECO:0000313" key="9">
    <source>
        <dbReference type="Proteomes" id="UP000682802"/>
    </source>
</evidence>
<dbReference type="HAMAP" id="MF_01114">
    <property type="entry name" value="RecX"/>
    <property type="match status" value="1"/>
</dbReference>
<keyword evidence="9" id="KW-1185">Reference proteome</keyword>
<evidence type="ECO:0000256" key="4">
    <source>
        <dbReference type="ARBA" id="ARBA00022490"/>
    </source>
</evidence>
<name>A0ABX8H0H7_9BACT</name>
<dbReference type="InterPro" id="IPR053924">
    <property type="entry name" value="RecX_HTH_2nd"/>
</dbReference>
<dbReference type="Proteomes" id="UP000682802">
    <property type="component" value="Chromosome 1"/>
</dbReference>
<reference evidence="8 9" key="1">
    <citation type="submission" date="2021-05" db="EMBL/GenBank/DDBJ databases">
        <title>Comparative genomic studies on the polysaccharide-degrading batcterial strains of the Flammeovirga genus.</title>
        <authorList>
            <person name="Zewei F."/>
            <person name="Zheng Z."/>
            <person name="Yu L."/>
            <person name="Ruyue G."/>
            <person name="Yanhong M."/>
            <person name="Yuanyuan C."/>
            <person name="Jingyan G."/>
            <person name="Wenjun H."/>
        </authorList>
    </citation>
    <scope>NUCLEOTIDE SEQUENCE [LARGE SCALE GENOMIC DNA]</scope>
    <source>
        <strain evidence="8 9">YS10</strain>
    </source>
</reference>
<feature type="domain" description="RecX third three-helical" evidence="7">
    <location>
        <begin position="101"/>
        <end position="149"/>
    </location>
</feature>
<dbReference type="PANTHER" id="PTHR33602">
    <property type="entry name" value="REGULATORY PROTEIN RECX FAMILY PROTEIN"/>
    <property type="match status" value="1"/>
</dbReference>
<dbReference type="PANTHER" id="PTHR33602:SF1">
    <property type="entry name" value="REGULATORY PROTEIN RECX FAMILY PROTEIN"/>
    <property type="match status" value="1"/>
</dbReference>
<keyword evidence="4 5" id="KW-0963">Cytoplasm</keyword>
<evidence type="ECO:0000256" key="3">
    <source>
        <dbReference type="ARBA" id="ARBA00018111"/>
    </source>
</evidence>
<dbReference type="RefSeq" id="WP_144072588.1">
    <property type="nucleotide sequence ID" value="NZ_CP076128.1"/>
</dbReference>
<evidence type="ECO:0000259" key="7">
    <source>
        <dbReference type="Pfam" id="PF21981"/>
    </source>
</evidence>
<dbReference type="InterPro" id="IPR053925">
    <property type="entry name" value="RecX_HTH_3rd"/>
</dbReference>
<dbReference type="Pfam" id="PF02631">
    <property type="entry name" value="RecX_HTH2"/>
    <property type="match status" value="1"/>
</dbReference>
<dbReference type="EMBL" id="CP076128">
    <property type="protein sequence ID" value="QWG08675.1"/>
    <property type="molecule type" value="Genomic_DNA"/>
</dbReference>
<evidence type="ECO:0000259" key="6">
    <source>
        <dbReference type="Pfam" id="PF02631"/>
    </source>
</evidence>
<organism evidence="8 9">
    <name type="scientific">Flammeovirga kamogawensis</name>
    <dbReference type="NCBI Taxonomy" id="373891"/>
    <lineage>
        <taxon>Bacteria</taxon>
        <taxon>Pseudomonadati</taxon>
        <taxon>Bacteroidota</taxon>
        <taxon>Cytophagia</taxon>
        <taxon>Cytophagales</taxon>
        <taxon>Flammeovirgaceae</taxon>
        <taxon>Flammeovirga</taxon>
    </lineage>
</organism>
<accession>A0ABX8H0H7</accession>
<dbReference type="InterPro" id="IPR003783">
    <property type="entry name" value="Regulatory_RecX"/>
</dbReference>
<comment type="function">
    <text evidence="5">Modulates RecA activity.</text>
</comment>
<feature type="domain" description="RecX second three-helical" evidence="6">
    <location>
        <begin position="54"/>
        <end position="95"/>
    </location>
</feature>
<dbReference type="Pfam" id="PF21981">
    <property type="entry name" value="RecX_HTH3"/>
    <property type="match status" value="1"/>
</dbReference>
<comment type="similarity">
    <text evidence="2 5">Belongs to the RecX family.</text>
</comment>